<evidence type="ECO:0000313" key="8">
    <source>
        <dbReference type="Proteomes" id="UP000187455"/>
    </source>
</evidence>
<keyword evidence="7" id="KW-0347">Helicase</keyword>
<dbReference type="Pfam" id="PF00271">
    <property type="entry name" value="Helicase_C"/>
    <property type="match status" value="1"/>
</dbReference>
<feature type="compositionally biased region" description="Basic residues" evidence="4">
    <location>
        <begin position="105"/>
        <end position="115"/>
    </location>
</feature>
<dbReference type="PROSITE" id="PS51194">
    <property type="entry name" value="HELICASE_CTER"/>
    <property type="match status" value="1"/>
</dbReference>
<keyword evidence="8" id="KW-1185">Reference proteome</keyword>
<evidence type="ECO:0000256" key="1">
    <source>
        <dbReference type="ARBA" id="ARBA00022741"/>
    </source>
</evidence>
<dbReference type="PROSITE" id="PS51192">
    <property type="entry name" value="HELICASE_ATP_BIND_1"/>
    <property type="match status" value="1"/>
</dbReference>
<proteinExistence type="predicted"/>
<dbReference type="STRING" id="133383.A0A1R0H9D1"/>
<dbReference type="Proteomes" id="UP000187455">
    <property type="component" value="Unassembled WGS sequence"/>
</dbReference>
<dbReference type="GO" id="GO:0004386">
    <property type="term" value="F:helicase activity"/>
    <property type="evidence" value="ECO:0007669"/>
    <property type="project" value="UniProtKB-KW"/>
</dbReference>
<dbReference type="AlphaFoldDB" id="A0A1R0H9D1"/>
<organism evidence="7 8">
    <name type="scientific">Smittium mucronatum</name>
    <dbReference type="NCBI Taxonomy" id="133383"/>
    <lineage>
        <taxon>Eukaryota</taxon>
        <taxon>Fungi</taxon>
        <taxon>Fungi incertae sedis</taxon>
        <taxon>Zoopagomycota</taxon>
        <taxon>Kickxellomycotina</taxon>
        <taxon>Harpellomycetes</taxon>
        <taxon>Harpellales</taxon>
        <taxon>Legeriomycetaceae</taxon>
        <taxon>Smittium</taxon>
    </lineage>
</organism>
<feature type="domain" description="Helicase C-terminal" evidence="6">
    <location>
        <begin position="734"/>
        <end position="887"/>
    </location>
</feature>
<name>A0A1R0H9D1_9FUNG</name>
<dbReference type="InterPro" id="IPR038718">
    <property type="entry name" value="SNF2-like_sf"/>
</dbReference>
<feature type="region of interest" description="Disordered" evidence="4">
    <location>
        <begin position="104"/>
        <end position="163"/>
    </location>
</feature>
<keyword evidence="3" id="KW-0067">ATP-binding</keyword>
<reference evidence="7 8" key="1">
    <citation type="journal article" date="2016" name="Mol. Biol. Evol.">
        <title>Genome-Wide Survey of Gut Fungi (Harpellales) Reveals the First Horizontally Transferred Ubiquitin Gene from a Mosquito Host.</title>
        <authorList>
            <person name="Wang Y."/>
            <person name="White M.M."/>
            <person name="Kvist S."/>
            <person name="Moncalvo J.M."/>
        </authorList>
    </citation>
    <scope>NUCLEOTIDE SEQUENCE [LARGE SCALE GENOMIC DNA]</scope>
    <source>
        <strain evidence="7 8">ALG-7-W6</strain>
    </source>
</reference>
<evidence type="ECO:0000259" key="6">
    <source>
        <dbReference type="PROSITE" id="PS51194"/>
    </source>
</evidence>
<evidence type="ECO:0000256" key="4">
    <source>
        <dbReference type="SAM" id="MobiDB-lite"/>
    </source>
</evidence>
<dbReference type="InterPro" id="IPR000330">
    <property type="entry name" value="SNF2_N"/>
</dbReference>
<dbReference type="Gene3D" id="3.40.50.10810">
    <property type="entry name" value="Tandem AAA-ATPase domain"/>
    <property type="match status" value="1"/>
</dbReference>
<feature type="compositionally biased region" description="Polar residues" evidence="4">
    <location>
        <begin position="119"/>
        <end position="145"/>
    </location>
</feature>
<gene>
    <name evidence="7" type="ORF">AYI68_g4</name>
</gene>
<dbReference type="GO" id="GO:0005524">
    <property type="term" value="F:ATP binding"/>
    <property type="evidence" value="ECO:0007669"/>
    <property type="project" value="InterPro"/>
</dbReference>
<dbReference type="OrthoDB" id="5857104at2759"/>
<feature type="region of interest" description="Disordered" evidence="4">
    <location>
        <begin position="497"/>
        <end position="528"/>
    </location>
</feature>
<accession>A0A1R0H9D1</accession>
<dbReference type="Gene3D" id="3.40.50.300">
    <property type="entry name" value="P-loop containing nucleotide triphosphate hydrolases"/>
    <property type="match status" value="1"/>
</dbReference>
<sequence>MSSEDLIANKPNFFVLGTPKRNQKVNSKPQNSKEDKVSDKTEVVLESSPITPSPNSKKIITPIKALSADPDALKSQLLSFRDSIQKFKSEASIVPQNVFNSQPDKKRKLVRRIGRRSSDISTNSDTESVSTSNTPNSLPQTSLIPSKNKLHPPKKQPRLNSQKPQLFENAKSLHNITINSDEDEDGHSYLEKVSLIDAERVAVKFFNKSKKDLLTSQTGCSEQEADLIIQSRPYRNYETMENIFRKTKGLRVSIVNQYHDIVIGLAEIDQVINKCGSLTTNLNDSLVDFGLKFDPLSGKVSRINDAFIPPQSSNINPEFSLKSYQLEGVSWLQCLYNSKASGILADEMGLGKTFQVIAFLTNLKDIGVTGPHLIICPTSTLDNWLKEFSKFSPKLKIKCYYGNQDERRRMAYKIEKRGVNFDVLLSTYNVATSNKTDRALLKKVAFKSLILDEGHMIKNCTSARYTHLMQIKSLLAFILPKVFDEFAGSLHLAFKTKKPAPKPASQSSNDPDSQNQDSPPETTVPSSLSPIEHQHIKKAQKLLAPFVLRRRKVDVLKDLPKKIENLERVVMTESQSALYHELLNHHNKMIEISLAEKQKPSNSPSILESVVIADDEPLTNLAELGDKHLDPKKIGSSDGNANFSSSWIGRVSDLRKVCNHPLLVRSFYNDVKLKEMASLLLKEQDYEDAVYEYVYEDMKYCSDFELNGYCERYKKLNKFALPSDSIFDSAKVIEIKKLLDETFINNEKVLIFSQFTTVLDILEKVLKKWKKSYCRLDGSTKTDERQEMIENFNDDSDLRIFLLSTKAGGFGINLASANVVIIHDIDVNPHNDKQAEDRAHRVGQTKNVNVIKLVAKDSVEEDILKAANAKLILDDNISNAHLLDAGV</sequence>
<feature type="compositionally biased region" description="Low complexity" evidence="4">
    <location>
        <begin position="503"/>
        <end position="520"/>
    </location>
</feature>
<dbReference type="SUPFAM" id="SSF52540">
    <property type="entry name" value="P-loop containing nucleoside triphosphate hydrolases"/>
    <property type="match status" value="2"/>
</dbReference>
<dbReference type="Pfam" id="PF00176">
    <property type="entry name" value="SNF2-rel_dom"/>
    <property type="match status" value="1"/>
</dbReference>
<keyword evidence="2" id="KW-0378">Hydrolase</keyword>
<dbReference type="CDD" id="cd18793">
    <property type="entry name" value="SF2_C_SNF"/>
    <property type="match status" value="1"/>
</dbReference>
<dbReference type="InterPro" id="IPR049730">
    <property type="entry name" value="SNF2/RAD54-like_C"/>
</dbReference>
<dbReference type="InterPro" id="IPR001650">
    <property type="entry name" value="Helicase_C-like"/>
</dbReference>
<feature type="region of interest" description="Disordered" evidence="4">
    <location>
        <begin position="17"/>
        <end position="57"/>
    </location>
</feature>
<dbReference type="InterPro" id="IPR027417">
    <property type="entry name" value="P-loop_NTPase"/>
</dbReference>
<keyword evidence="1" id="KW-0547">Nucleotide-binding</keyword>
<evidence type="ECO:0000259" key="5">
    <source>
        <dbReference type="PROSITE" id="PS51192"/>
    </source>
</evidence>
<protein>
    <submittedName>
        <fullName evidence="7">ATP-dependent helicase fft3</fullName>
    </submittedName>
</protein>
<dbReference type="EMBL" id="LSSL01000001">
    <property type="protein sequence ID" value="OLY85802.1"/>
    <property type="molecule type" value="Genomic_DNA"/>
</dbReference>
<dbReference type="SMART" id="SM00487">
    <property type="entry name" value="DEXDc"/>
    <property type="match status" value="1"/>
</dbReference>
<dbReference type="GO" id="GO:0016787">
    <property type="term" value="F:hydrolase activity"/>
    <property type="evidence" value="ECO:0007669"/>
    <property type="project" value="UniProtKB-KW"/>
</dbReference>
<evidence type="ECO:0000313" key="7">
    <source>
        <dbReference type="EMBL" id="OLY85802.1"/>
    </source>
</evidence>
<dbReference type="PANTHER" id="PTHR10799">
    <property type="entry name" value="SNF2/RAD54 HELICASE FAMILY"/>
    <property type="match status" value="1"/>
</dbReference>
<comment type="caution">
    <text evidence="7">The sequence shown here is derived from an EMBL/GenBank/DDBJ whole genome shotgun (WGS) entry which is preliminary data.</text>
</comment>
<dbReference type="SMART" id="SM00490">
    <property type="entry name" value="HELICc"/>
    <property type="match status" value="1"/>
</dbReference>
<feature type="domain" description="Helicase ATP-binding" evidence="5">
    <location>
        <begin position="333"/>
        <end position="479"/>
    </location>
</feature>
<evidence type="ECO:0000256" key="2">
    <source>
        <dbReference type="ARBA" id="ARBA00022801"/>
    </source>
</evidence>
<feature type="compositionally biased region" description="Basic and acidic residues" evidence="4">
    <location>
        <begin position="31"/>
        <end position="43"/>
    </location>
</feature>
<feature type="compositionally biased region" description="Basic residues" evidence="4">
    <location>
        <begin position="148"/>
        <end position="157"/>
    </location>
</feature>
<feature type="compositionally biased region" description="Polar residues" evidence="4">
    <location>
        <begin position="48"/>
        <end position="57"/>
    </location>
</feature>
<dbReference type="InterPro" id="IPR014001">
    <property type="entry name" value="Helicase_ATP-bd"/>
</dbReference>
<evidence type="ECO:0000256" key="3">
    <source>
        <dbReference type="ARBA" id="ARBA00022840"/>
    </source>
</evidence>